<evidence type="ECO:0000259" key="4">
    <source>
        <dbReference type="Pfam" id="PF03088"/>
    </source>
</evidence>
<evidence type="ECO:0000256" key="1">
    <source>
        <dbReference type="ARBA" id="ARBA00009191"/>
    </source>
</evidence>
<keyword evidence="3" id="KW-0325">Glycoprotein</keyword>
<protein>
    <submittedName>
        <fullName evidence="5">SMP-30/gluconolactonase/LRE family protein</fullName>
    </submittedName>
</protein>
<organism evidence="5 6">
    <name type="scientific">Litoribrevibacter euphylliae</name>
    <dbReference type="NCBI Taxonomy" id="1834034"/>
    <lineage>
        <taxon>Bacteria</taxon>
        <taxon>Pseudomonadati</taxon>
        <taxon>Pseudomonadota</taxon>
        <taxon>Gammaproteobacteria</taxon>
        <taxon>Oceanospirillales</taxon>
        <taxon>Oceanospirillaceae</taxon>
        <taxon>Litoribrevibacter</taxon>
    </lineage>
</organism>
<comment type="similarity">
    <text evidence="1">Belongs to the strictosidine synthase family.</text>
</comment>
<sequence length="359" mass="39338">MRISVALLLLVALGVGYLGFWPIPMDAMAWQAEEDRGYTGDFQINNSLSSLEIISLNGEEGPEDYAVDANGQVYFSLLSGKIMRITANDQMELFAETGGRPLGLEFSPSGDLIVADAYKGLLSVSPEGAVSVLTDSVMGSKIRYADDVDITATGDIYFSDASTKFSAEEYGTYAASLLDIMEHGGNGRVLFYSPETKETRVILSGLNFPNGIAVTHDQDAILINETGTYSILKFWITGEKQGQHEVLLSNLPGFPDNINRGHDDIYWLGLVSPRSKALDILAPFPLVREMVQRLPPALRPKAKHYGHVVAIDDFGNVIKSLQDPEDTFSFTTGAAESGPWLYLSSLHEKRIARVDRSKF</sequence>
<gene>
    <name evidence="5" type="ORF">ACFOEK_11785</name>
</gene>
<dbReference type="Pfam" id="PF20067">
    <property type="entry name" value="SSL_N"/>
    <property type="match status" value="1"/>
</dbReference>
<feature type="domain" description="Strictosidine synthase conserved region" evidence="4">
    <location>
        <begin position="146"/>
        <end position="238"/>
    </location>
</feature>
<dbReference type="SUPFAM" id="SSF63829">
    <property type="entry name" value="Calcium-dependent phosphotriesterase"/>
    <property type="match status" value="1"/>
</dbReference>
<accession>A0ABV7HCW0</accession>
<dbReference type="Pfam" id="PF03088">
    <property type="entry name" value="Str_synth"/>
    <property type="match status" value="1"/>
</dbReference>
<comment type="caution">
    <text evidence="5">The sequence shown here is derived from an EMBL/GenBank/DDBJ whole genome shotgun (WGS) entry which is preliminary data.</text>
</comment>
<dbReference type="PANTHER" id="PTHR10426:SF88">
    <property type="entry name" value="ADIPOCYTE PLASMA MEMBRANE-ASSOCIATED PROTEIN HEMOMUCIN-RELATED"/>
    <property type="match status" value="1"/>
</dbReference>
<evidence type="ECO:0000256" key="3">
    <source>
        <dbReference type="ARBA" id="ARBA00023180"/>
    </source>
</evidence>
<dbReference type="Proteomes" id="UP001595476">
    <property type="component" value="Unassembled WGS sequence"/>
</dbReference>
<evidence type="ECO:0000256" key="2">
    <source>
        <dbReference type="ARBA" id="ARBA00022553"/>
    </source>
</evidence>
<evidence type="ECO:0000313" key="5">
    <source>
        <dbReference type="EMBL" id="MFC3151709.1"/>
    </source>
</evidence>
<dbReference type="InterPro" id="IPR011042">
    <property type="entry name" value="6-blade_b-propeller_TolB-like"/>
</dbReference>
<keyword evidence="6" id="KW-1185">Reference proteome</keyword>
<dbReference type="EMBL" id="JBHRSZ010000004">
    <property type="protein sequence ID" value="MFC3151709.1"/>
    <property type="molecule type" value="Genomic_DNA"/>
</dbReference>
<dbReference type="Gene3D" id="2.120.10.30">
    <property type="entry name" value="TolB, C-terminal domain"/>
    <property type="match status" value="1"/>
</dbReference>
<keyword evidence="2" id="KW-0597">Phosphoprotein</keyword>
<reference evidence="6" key="1">
    <citation type="journal article" date="2019" name="Int. J. Syst. Evol. Microbiol.">
        <title>The Global Catalogue of Microorganisms (GCM) 10K type strain sequencing project: providing services to taxonomists for standard genome sequencing and annotation.</title>
        <authorList>
            <consortium name="The Broad Institute Genomics Platform"/>
            <consortium name="The Broad Institute Genome Sequencing Center for Infectious Disease"/>
            <person name="Wu L."/>
            <person name="Ma J."/>
        </authorList>
    </citation>
    <scope>NUCLEOTIDE SEQUENCE [LARGE SCALE GENOMIC DNA]</scope>
    <source>
        <strain evidence="6">KCTC 52438</strain>
    </source>
</reference>
<name>A0ABV7HCW0_9GAMM</name>
<dbReference type="PANTHER" id="PTHR10426">
    <property type="entry name" value="STRICTOSIDINE SYNTHASE-RELATED"/>
    <property type="match status" value="1"/>
</dbReference>
<dbReference type="InterPro" id="IPR018119">
    <property type="entry name" value="Strictosidine_synth_cons-reg"/>
</dbReference>
<dbReference type="RefSeq" id="WP_386720980.1">
    <property type="nucleotide sequence ID" value="NZ_JBHRSZ010000004.1"/>
</dbReference>
<proteinExistence type="inferred from homology"/>
<evidence type="ECO:0000313" key="6">
    <source>
        <dbReference type="Proteomes" id="UP001595476"/>
    </source>
</evidence>